<evidence type="ECO:0000259" key="2">
    <source>
        <dbReference type="PROSITE" id="PS50948"/>
    </source>
</evidence>
<comment type="caution">
    <text evidence="4">The sequence shown here is derived from an EMBL/GenBank/DDBJ whole genome shotgun (WGS) entry which is preliminary data.</text>
</comment>
<keyword evidence="5" id="KW-1185">Reference proteome</keyword>
<dbReference type="Pfam" id="PF14295">
    <property type="entry name" value="PAN_4"/>
    <property type="match status" value="3"/>
</dbReference>
<dbReference type="GO" id="GO:0004601">
    <property type="term" value="F:peroxidase activity"/>
    <property type="evidence" value="ECO:0007669"/>
    <property type="project" value="UniProtKB-KW"/>
</dbReference>
<dbReference type="Gene3D" id="3.50.4.10">
    <property type="entry name" value="Hepatocyte Growth Factor"/>
    <property type="match status" value="1"/>
</dbReference>
<evidence type="ECO:0000313" key="4">
    <source>
        <dbReference type="EMBL" id="KAH9845944.1"/>
    </source>
</evidence>
<sequence length="877" mass="87873">MASSSSPGTITVINAGHGFSWVGCYVDGQNPRALAYPGISTTSSSMTVEYCASFCVGYNYMGVEYATNVRAPITLPLRHAPPRPANPHPHNPPGYCADTVSSNSFLATTETGYTCESNTYACAGNASEFCGGYGTLDLYAQPDQTTTAAYPDDTGGSYVYVTDSHIVHAQNSTNGNVYDYIGCWTDPGDAARALNGAVDDGPNDVGTCADFCQDYGIDLSQRCGGYYRLSLYELNGPSNFTDPHPDAVCTYNGPATAAATVISSSISKPVLTPSPTNIHPDLFPPQASTYTYYGPITTGSTETLVVTTDSTGATTSYTSTSYACVDDGNCATNPHTPGGPSSLAMNMPTATETTTVLSTSTTTLSLTTTVSGVLEGTETTTAWSTSTTTLSLPTTVSSAQASATASAMCPGVRNGSVSADAAGCVYSLYCGYELDAEATTIQGFASGDFTVCEALCDGVAGCVGFTWVAGASGGGGTCYLKPGGGELVATGEGYVGGVGVSGSCASGSGGGAVGSSTVDGSTSVTSSSGSSAVDSSTADGSTTVTSSVVATDSGFSSSSSSSTSSSSTATASTSCAAVNGTQLTTSDCKTYDLACGGSSIQGTLISSTDAAATNADCAGFCDDSDGCLAWTLDGEGVCRVYSSAAVSQSTTESGTTVSGVLNQTASAAEACVSSPTAAASPSATSSTTTTATTPSPTGCDAQNDTQLTSSACSTYTLYCHSTIPSPPIATTTAYSANACASTCDAASTCTTWSWDPSTTTCTLYDTTDAPLPDPSATNPLLIGTLDPAAQDPTCVSSSSSSPDTACDALNATQISTSSCRTYTLFCASTAQDASSSISVSTQSTNYACAAFCNGISGCASWTWDGETGTCAPTPRLS</sequence>
<dbReference type="OrthoDB" id="2019572at2759"/>
<gene>
    <name evidence="4" type="ORF">Tdes44962_MAKER00155</name>
</gene>
<dbReference type="Pfam" id="PF00024">
    <property type="entry name" value="PAN_1"/>
    <property type="match status" value="1"/>
</dbReference>
<feature type="compositionally biased region" description="Low complexity" evidence="1">
    <location>
        <begin position="677"/>
        <end position="697"/>
    </location>
</feature>
<dbReference type="AlphaFoldDB" id="A0A9W7W7B7"/>
<dbReference type="PROSITE" id="PS51212">
    <property type="entry name" value="WSC"/>
    <property type="match status" value="1"/>
</dbReference>
<keyword evidence="4" id="KW-0575">Peroxidase</keyword>
<feature type="domain" description="WSC" evidence="3">
    <location>
        <begin position="18"/>
        <end position="142"/>
    </location>
</feature>
<proteinExistence type="predicted"/>
<name>A0A9W7W7B7_9PEZI</name>
<dbReference type="EMBL" id="RIBY02000001">
    <property type="protein sequence ID" value="KAH9845944.1"/>
    <property type="molecule type" value="Genomic_DNA"/>
</dbReference>
<accession>A0A9W7W7B7</accession>
<dbReference type="PROSITE" id="PS50948">
    <property type="entry name" value="PAN"/>
    <property type="match status" value="1"/>
</dbReference>
<evidence type="ECO:0000313" key="5">
    <source>
        <dbReference type="Proteomes" id="UP001138500"/>
    </source>
</evidence>
<dbReference type="InterPro" id="IPR002889">
    <property type="entry name" value="WSC_carb-bd"/>
</dbReference>
<feature type="region of interest" description="Disordered" evidence="1">
    <location>
        <begin position="677"/>
        <end position="702"/>
    </location>
</feature>
<evidence type="ECO:0000256" key="1">
    <source>
        <dbReference type="SAM" id="MobiDB-lite"/>
    </source>
</evidence>
<protein>
    <submittedName>
        <fullName evidence="4">Peroxidase family protein</fullName>
    </submittedName>
</protein>
<organism evidence="4 5">
    <name type="scientific">Teratosphaeria destructans</name>
    <dbReference type="NCBI Taxonomy" id="418781"/>
    <lineage>
        <taxon>Eukaryota</taxon>
        <taxon>Fungi</taxon>
        <taxon>Dikarya</taxon>
        <taxon>Ascomycota</taxon>
        <taxon>Pezizomycotina</taxon>
        <taxon>Dothideomycetes</taxon>
        <taxon>Dothideomycetidae</taxon>
        <taxon>Mycosphaerellales</taxon>
        <taxon>Teratosphaeriaceae</taxon>
        <taxon>Teratosphaeria</taxon>
    </lineage>
</organism>
<reference evidence="4 5" key="1">
    <citation type="journal article" date="2018" name="IMA Fungus">
        <title>IMA Genome-F 10: Nine draft genome sequences of Claviceps purpurea s.lat., including C. arundinis, C. humidiphila, and C. cf. spartinae, pseudomolecules for the pitch canker pathogen Fusarium circinatum, draft genome of Davidsoniella eucalypti, Grosmannia galeiformis, Quambalaria eucalypti, and Teratosphaeria destructans.</title>
        <authorList>
            <person name="Wingfield B.D."/>
            <person name="Liu M."/>
            <person name="Nguyen H.D."/>
            <person name="Lane F.A."/>
            <person name="Morgan S.W."/>
            <person name="De Vos L."/>
            <person name="Wilken P.M."/>
            <person name="Duong T.A."/>
            <person name="Aylward J."/>
            <person name="Coetzee M.P."/>
            <person name="Dadej K."/>
            <person name="De Beer Z.W."/>
            <person name="Findlay W."/>
            <person name="Havenga M."/>
            <person name="Kolarik M."/>
            <person name="Menzies J.G."/>
            <person name="Naidoo K."/>
            <person name="Pochopski O."/>
            <person name="Shoukouhi P."/>
            <person name="Santana Q.C."/>
            <person name="Seifert K.A."/>
            <person name="Soal N."/>
            <person name="Steenkamp E.T."/>
            <person name="Tatham C.T."/>
            <person name="van der Nest M.A."/>
            <person name="Wingfield M.J."/>
        </authorList>
    </citation>
    <scope>NUCLEOTIDE SEQUENCE [LARGE SCALE GENOMIC DNA]</scope>
    <source>
        <strain evidence="4">CMW44962</strain>
    </source>
</reference>
<reference evidence="4 5" key="2">
    <citation type="journal article" date="2021" name="Curr. Genet.">
        <title>Genetic response to nitrogen starvation in the aggressive Eucalyptus foliar pathogen Teratosphaeria destructans.</title>
        <authorList>
            <person name="Havenga M."/>
            <person name="Wingfield B.D."/>
            <person name="Wingfield M.J."/>
            <person name="Dreyer L.L."/>
            <person name="Roets F."/>
            <person name="Aylward J."/>
        </authorList>
    </citation>
    <scope>NUCLEOTIDE SEQUENCE [LARGE SCALE GENOMIC DNA]</scope>
    <source>
        <strain evidence="4">CMW44962</strain>
    </source>
</reference>
<feature type="domain" description="Apple" evidence="2">
    <location>
        <begin position="712"/>
        <end position="789"/>
    </location>
</feature>
<dbReference type="InterPro" id="IPR003609">
    <property type="entry name" value="Pan_app"/>
</dbReference>
<dbReference type="Proteomes" id="UP001138500">
    <property type="component" value="Unassembled WGS sequence"/>
</dbReference>
<keyword evidence="4" id="KW-0560">Oxidoreductase</keyword>
<evidence type="ECO:0000259" key="3">
    <source>
        <dbReference type="PROSITE" id="PS51212"/>
    </source>
</evidence>